<proteinExistence type="predicted"/>
<evidence type="ECO:0000256" key="1">
    <source>
        <dbReference type="SAM" id="MobiDB-lite"/>
    </source>
</evidence>
<sequence>MDWFSGFGRRVWLACQEGLAMNCQTYWEQVSSGSPSDLGQPGTAQPGTAQSGSPSGQIAARDSRSAVPLSPISQTPDDDASFGPDPASGPFHRSLH</sequence>
<organism evidence="2 3">
    <name type="scientific">Novosphingobium pituita</name>
    <dbReference type="NCBI Taxonomy" id="3056842"/>
    <lineage>
        <taxon>Bacteria</taxon>
        <taxon>Pseudomonadati</taxon>
        <taxon>Pseudomonadota</taxon>
        <taxon>Alphaproteobacteria</taxon>
        <taxon>Sphingomonadales</taxon>
        <taxon>Sphingomonadaceae</taxon>
        <taxon>Novosphingobium</taxon>
    </lineage>
</organism>
<feature type="region of interest" description="Disordered" evidence="1">
    <location>
        <begin position="30"/>
        <end position="96"/>
    </location>
</feature>
<dbReference type="Proteomes" id="UP001187221">
    <property type="component" value="Unassembled WGS sequence"/>
</dbReference>
<evidence type="ECO:0000313" key="3">
    <source>
        <dbReference type="Proteomes" id="UP001187221"/>
    </source>
</evidence>
<protein>
    <submittedName>
        <fullName evidence="2">Uncharacterized protein</fullName>
    </submittedName>
</protein>
<name>A0ABQ6P4M1_9SPHN</name>
<feature type="compositionally biased region" description="Polar residues" evidence="1">
    <location>
        <begin position="30"/>
        <end position="56"/>
    </location>
</feature>
<gene>
    <name evidence="2" type="ORF">NUTIK01_09520</name>
</gene>
<evidence type="ECO:0000313" key="2">
    <source>
        <dbReference type="EMBL" id="GMM60175.1"/>
    </source>
</evidence>
<dbReference type="EMBL" id="BTFW01000001">
    <property type="protein sequence ID" value="GMM60175.1"/>
    <property type="molecule type" value="Genomic_DNA"/>
</dbReference>
<comment type="caution">
    <text evidence="2">The sequence shown here is derived from an EMBL/GenBank/DDBJ whole genome shotgun (WGS) entry which is preliminary data.</text>
</comment>
<dbReference type="RefSeq" id="WP_317973987.1">
    <property type="nucleotide sequence ID" value="NZ_BTFW01000001.1"/>
</dbReference>
<keyword evidence="3" id="KW-1185">Reference proteome</keyword>
<accession>A0ABQ6P4M1</accession>
<reference evidence="2 3" key="1">
    <citation type="submission" date="2023-06" db="EMBL/GenBank/DDBJ databases">
        <title>Draft genome sequence of Novosphingobium sp. strain IK01.</title>
        <authorList>
            <person name="Hatamoto M."/>
            <person name="Ikarashi T."/>
            <person name="Yamaguchi T."/>
        </authorList>
    </citation>
    <scope>NUCLEOTIDE SEQUENCE [LARGE SCALE GENOMIC DNA]</scope>
    <source>
        <strain evidence="2 3">IK01</strain>
    </source>
</reference>